<gene>
    <name evidence="6" type="ORF">HJG54_23070</name>
</gene>
<evidence type="ECO:0000256" key="3">
    <source>
        <dbReference type="ARBA" id="ARBA00022723"/>
    </source>
</evidence>
<dbReference type="Pfam" id="PF03055">
    <property type="entry name" value="RPE65"/>
    <property type="match status" value="1"/>
</dbReference>
<evidence type="ECO:0000256" key="2">
    <source>
        <dbReference type="ARBA" id="ARBA00006787"/>
    </source>
</evidence>
<evidence type="ECO:0000256" key="4">
    <source>
        <dbReference type="ARBA" id="ARBA00023004"/>
    </source>
</evidence>
<feature type="compositionally biased region" description="Low complexity" evidence="5">
    <location>
        <begin position="738"/>
        <end position="755"/>
    </location>
</feature>
<dbReference type="RefSeq" id="WP_316431597.1">
    <property type="nucleotide sequence ID" value="NZ_CP053586.1"/>
</dbReference>
<dbReference type="EMBL" id="CP053586">
    <property type="protein sequence ID" value="WNZ25451.1"/>
    <property type="molecule type" value="Genomic_DNA"/>
</dbReference>
<feature type="region of interest" description="Disordered" evidence="5">
    <location>
        <begin position="738"/>
        <end position="780"/>
    </location>
</feature>
<dbReference type="InterPro" id="IPR004294">
    <property type="entry name" value="Carotenoid_Oase"/>
</dbReference>
<sequence length="780" mass="87841">MKTFVPTSVSKTSRQEDTWTLVPKANQPLPAGLNGHVFVVAPLPPPEDQPKRGERAFPNGDGLIYRLSFENGTAKLTTAIAKTPCYYADLATQYDKHYKSLAFRDGGVVRMSLALGSRNQLNTAFLKMNRRLLITYDAGRPYTLDPQTLEVVEPIGATKDWIIILGGLLPISNIFQPYSGSAHPVCVPPKQPNSGQQPDEGFIVNYSSGYNGKFKVPVNRVLNRFFGGMNRLKLERKRLLEHDEKMDSNEYWGRFTDLIRYKSVADADQTQPEYEVERWRLQLPNGQPVVIKQSVHQMGITEKFIILGDLQFGLEYSQIFSPYILSFIWSRGFNRLSHWIKNPLGEWLYSVFLQLLESAPFTDFYLIRRDQLDDPKYPSCQANQPPQPLVATKISLPRTVSHFAVDYADSEKLIFHVGHHNGLDPTEWINQFDQPVTRQPGKDYLRKDLQGFLVGTTDLGSFARYEFDPETGALLKSESVSDAGLDESEPNSSLPTGANTWLPSVYTHRNLLDQADSNTVQHIYWTSWGFSWELIPQRIYDAYRDREYREIPLEQLPDHDVPPTLLCLDTTSMTIADAYAFPEGHAAYSPQFIPSTVESQGTPASRHGFIVCVVLSDHPDDPEQPQDEFWIFDASCLHQGPICKLHHPAQPLNLGATLHSTWLSADEFATYRYSEQERLHRREQSVKQDYQEAVVIAESRGKQRIKDLFETIIYPHFVAQTSEAKLIAHLKHSTQSASADVAPADDSSAYSAIPPNGSTPAISENGLVSSTTDAAATADQ</sequence>
<evidence type="ECO:0000313" key="6">
    <source>
        <dbReference type="EMBL" id="WNZ25451.1"/>
    </source>
</evidence>
<dbReference type="AlphaFoldDB" id="A0AA96WNW6"/>
<name>A0AA96WNW6_9CYAN</name>
<keyword evidence="4" id="KW-0408">Iron</keyword>
<evidence type="ECO:0000256" key="5">
    <source>
        <dbReference type="SAM" id="MobiDB-lite"/>
    </source>
</evidence>
<comment type="similarity">
    <text evidence="2">Belongs to the carotenoid oxygenase family.</text>
</comment>
<evidence type="ECO:0008006" key="7">
    <source>
        <dbReference type="Google" id="ProtNLM"/>
    </source>
</evidence>
<dbReference type="GO" id="GO:0046872">
    <property type="term" value="F:metal ion binding"/>
    <property type="evidence" value="ECO:0007669"/>
    <property type="project" value="UniProtKB-KW"/>
</dbReference>
<organism evidence="6">
    <name type="scientific">Leptolyngbya sp. NK1-12</name>
    <dbReference type="NCBI Taxonomy" id="2547451"/>
    <lineage>
        <taxon>Bacteria</taxon>
        <taxon>Bacillati</taxon>
        <taxon>Cyanobacteriota</taxon>
        <taxon>Cyanophyceae</taxon>
        <taxon>Leptolyngbyales</taxon>
        <taxon>Leptolyngbyaceae</taxon>
        <taxon>Leptolyngbya group</taxon>
        <taxon>Leptolyngbya</taxon>
    </lineage>
</organism>
<accession>A0AA96WNW6</accession>
<feature type="compositionally biased region" description="Low complexity" evidence="5">
    <location>
        <begin position="771"/>
        <end position="780"/>
    </location>
</feature>
<keyword evidence="3" id="KW-0479">Metal-binding</keyword>
<evidence type="ECO:0000256" key="1">
    <source>
        <dbReference type="ARBA" id="ARBA00001954"/>
    </source>
</evidence>
<proteinExistence type="inferred from homology"/>
<reference evidence="6" key="1">
    <citation type="submission" date="2020-05" db="EMBL/GenBank/DDBJ databases">
        <authorList>
            <person name="Zhu T."/>
            <person name="Keshari N."/>
            <person name="Lu X."/>
        </authorList>
    </citation>
    <scope>NUCLEOTIDE SEQUENCE</scope>
    <source>
        <strain evidence="6">NK1-12</strain>
    </source>
</reference>
<dbReference type="GO" id="GO:0016702">
    <property type="term" value="F:oxidoreductase activity, acting on single donors with incorporation of molecular oxygen, incorporation of two atoms of oxygen"/>
    <property type="evidence" value="ECO:0007669"/>
    <property type="project" value="InterPro"/>
</dbReference>
<comment type="cofactor">
    <cofactor evidence="1">
        <name>Fe(2+)</name>
        <dbReference type="ChEBI" id="CHEBI:29033"/>
    </cofactor>
</comment>
<protein>
    <recommendedName>
        <fullName evidence="7">Lignostilbene-alpha,beta-dioxygenase</fullName>
    </recommendedName>
</protein>
<feature type="compositionally biased region" description="Polar residues" evidence="5">
    <location>
        <begin position="756"/>
        <end position="770"/>
    </location>
</feature>